<evidence type="ECO:0000313" key="5">
    <source>
        <dbReference type="Proteomes" id="UP000268007"/>
    </source>
</evidence>
<organism evidence="4 5">
    <name type="scientific">Mucilaginibacter gracilis</name>
    <dbReference type="NCBI Taxonomy" id="423350"/>
    <lineage>
        <taxon>Bacteria</taxon>
        <taxon>Pseudomonadati</taxon>
        <taxon>Bacteroidota</taxon>
        <taxon>Sphingobacteriia</taxon>
        <taxon>Sphingobacteriales</taxon>
        <taxon>Sphingobacteriaceae</taxon>
        <taxon>Mucilaginibacter</taxon>
    </lineage>
</organism>
<feature type="domain" description="Protein FecR C-terminal" evidence="3">
    <location>
        <begin position="315"/>
        <end position="382"/>
    </location>
</feature>
<feature type="transmembrane region" description="Helical" evidence="1">
    <location>
        <begin position="76"/>
        <end position="93"/>
    </location>
</feature>
<dbReference type="Gene3D" id="2.60.120.1440">
    <property type="match status" value="1"/>
</dbReference>
<evidence type="ECO:0000259" key="2">
    <source>
        <dbReference type="Pfam" id="PF04773"/>
    </source>
</evidence>
<dbReference type="EMBL" id="RBKU01000001">
    <property type="protein sequence ID" value="RKR80318.1"/>
    <property type="molecule type" value="Genomic_DNA"/>
</dbReference>
<feature type="domain" description="FecR protein" evidence="2">
    <location>
        <begin position="177"/>
        <end position="273"/>
    </location>
</feature>
<comment type="caution">
    <text evidence="4">The sequence shown here is derived from an EMBL/GenBank/DDBJ whole genome shotgun (WGS) entry which is preliminary data.</text>
</comment>
<dbReference type="InterPro" id="IPR012373">
    <property type="entry name" value="Ferrdict_sens_TM"/>
</dbReference>
<dbReference type="InterPro" id="IPR006860">
    <property type="entry name" value="FecR"/>
</dbReference>
<dbReference type="GO" id="GO:0016989">
    <property type="term" value="F:sigma factor antagonist activity"/>
    <property type="evidence" value="ECO:0007669"/>
    <property type="project" value="TreeGrafter"/>
</dbReference>
<dbReference type="OrthoDB" id="1099963at2"/>
<name>A0A495IWD5_9SPHI</name>
<keyword evidence="1" id="KW-0812">Transmembrane</keyword>
<gene>
    <name evidence="4" type="ORF">BDD43_0415</name>
</gene>
<keyword evidence="1" id="KW-1133">Transmembrane helix</keyword>
<dbReference type="PIRSF" id="PIRSF018266">
    <property type="entry name" value="FecR"/>
    <property type="match status" value="1"/>
</dbReference>
<dbReference type="AlphaFoldDB" id="A0A495IWD5"/>
<evidence type="ECO:0000313" key="4">
    <source>
        <dbReference type="EMBL" id="RKR80318.1"/>
    </source>
</evidence>
<dbReference type="Pfam" id="PF16344">
    <property type="entry name" value="FecR_C"/>
    <property type="match status" value="1"/>
</dbReference>
<evidence type="ECO:0000259" key="3">
    <source>
        <dbReference type="Pfam" id="PF16344"/>
    </source>
</evidence>
<keyword evidence="5" id="KW-1185">Reference proteome</keyword>
<dbReference type="InterPro" id="IPR032508">
    <property type="entry name" value="FecR_C"/>
</dbReference>
<proteinExistence type="predicted"/>
<reference evidence="4 5" key="1">
    <citation type="submission" date="2018-10" db="EMBL/GenBank/DDBJ databases">
        <title>Genomic Encyclopedia of Archaeal and Bacterial Type Strains, Phase II (KMG-II): from individual species to whole genera.</title>
        <authorList>
            <person name="Goeker M."/>
        </authorList>
    </citation>
    <scope>NUCLEOTIDE SEQUENCE [LARGE SCALE GENOMIC DNA]</scope>
    <source>
        <strain evidence="4 5">DSM 18602</strain>
    </source>
</reference>
<dbReference type="Proteomes" id="UP000268007">
    <property type="component" value="Unassembled WGS sequence"/>
</dbReference>
<sequence length="385" mass="42710">MTEDQYLSLCEKYFKGLSTPEEEILIEKYQDAAELNAANKKDWSAADKERLKNLLYTKLQANLEQPAARVFKISRWLYAAAAVLVFSILGIYLKNTQSHHVAVNAVQNTNPVKTDIGPGTNKAVLTLANGNTITLDDAPNGVLSKQGNTAISKSANGIVIKNNNQANSQLAGNALNTIAIPRGGKYHITLPDGTKVWLNSSSVLTFPGTFTGNERKVSITGEAYFEVAKNKNMPFKIDVNGKQVVEVLGTHFNINAYADEQAISTTLLEGSVKINYQNKETFIKPGQMAVNNFAQPINVKQANIDEVMAWKNEMFLFNNENITSIMRKISRWYDVDVVFKGDMSSINFDGNYSRSKGLTSLLKNIELVDKVRFITDERRVTVIAK</sequence>
<dbReference type="PANTHER" id="PTHR30273:SF2">
    <property type="entry name" value="PROTEIN FECR"/>
    <property type="match status" value="1"/>
</dbReference>
<keyword evidence="1" id="KW-0472">Membrane</keyword>
<dbReference type="PANTHER" id="PTHR30273">
    <property type="entry name" value="PERIPLASMIC SIGNAL SENSOR AND SIGMA FACTOR ACTIVATOR FECR-RELATED"/>
    <property type="match status" value="1"/>
</dbReference>
<evidence type="ECO:0000256" key="1">
    <source>
        <dbReference type="SAM" id="Phobius"/>
    </source>
</evidence>
<protein>
    <submittedName>
        <fullName evidence="4">FecR family protein</fullName>
    </submittedName>
</protein>
<dbReference type="Gene3D" id="3.55.50.30">
    <property type="match status" value="1"/>
</dbReference>
<accession>A0A495IWD5</accession>
<dbReference type="RefSeq" id="WP_121196059.1">
    <property type="nucleotide sequence ID" value="NZ_RBKU01000001.1"/>
</dbReference>
<dbReference type="Pfam" id="PF04773">
    <property type="entry name" value="FecR"/>
    <property type="match status" value="1"/>
</dbReference>